<dbReference type="InterPro" id="IPR003594">
    <property type="entry name" value="HATPase_dom"/>
</dbReference>
<dbReference type="Pfam" id="PF02518">
    <property type="entry name" value="HATPase_c"/>
    <property type="match status" value="1"/>
</dbReference>
<organism evidence="11 12">
    <name type="scientific">Candidatus Galacturonatibacter soehngenii</name>
    <dbReference type="NCBI Taxonomy" id="2307010"/>
    <lineage>
        <taxon>Bacteria</taxon>
        <taxon>Bacillati</taxon>
        <taxon>Bacillota</taxon>
        <taxon>Clostridia</taxon>
        <taxon>Lachnospirales</taxon>
        <taxon>Lachnospiraceae</taxon>
        <taxon>Candidatus Galacturonatibacter</taxon>
    </lineage>
</organism>
<feature type="transmembrane region" description="Helical" evidence="8">
    <location>
        <begin position="20"/>
        <end position="37"/>
    </location>
</feature>
<keyword evidence="8" id="KW-0812">Transmembrane</keyword>
<dbReference type="GO" id="GO:0000155">
    <property type="term" value="F:phosphorelay sensor kinase activity"/>
    <property type="evidence" value="ECO:0007669"/>
    <property type="project" value="InterPro"/>
</dbReference>
<keyword evidence="6" id="KW-0418">Kinase</keyword>
<evidence type="ECO:0000313" key="12">
    <source>
        <dbReference type="Proteomes" id="UP000461768"/>
    </source>
</evidence>
<dbReference type="CDD" id="cd06225">
    <property type="entry name" value="HAMP"/>
    <property type="match status" value="1"/>
</dbReference>
<evidence type="ECO:0000259" key="10">
    <source>
        <dbReference type="PROSITE" id="PS50885"/>
    </source>
</evidence>
<dbReference type="InterPro" id="IPR010559">
    <property type="entry name" value="Sig_transdc_His_kin_internal"/>
</dbReference>
<dbReference type="InterPro" id="IPR005467">
    <property type="entry name" value="His_kinase_dom"/>
</dbReference>
<dbReference type="PROSITE" id="PS50885">
    <property type="entry name" value="HAMP"/>
    <property type="match status" value="1"/>
</dbReference>
<dbReference type="InterPro" id="IPR036890">
    <property type="entry name" value="HATPase_C_sf"/>
</dbReference>
<evidence type="ECO:0000256" key="7">
    <source>
        <dbReference type="ARBA" id="ARBA00023012"/>
    </source>
</evidence>
<reference evidence="11 12" key="2">
    <citation type="submission" date="2020-02" db="EMBL/GenBank/DDBJ databases">
        <title>Candidatus Galacturonibacter soehngenii shows hetero-acetogenic catabolism of galacturonic acid but lacks a canonical carbon monoxide dehydrogenase/acetyl-CoA synthase complex.</title>
        <authorList>
            <person name="Diender M."/>
            <person name="Stouten G.R."/>
            <person name="Petersen J.F."/>
            <person name="Nielsen P.H."/>
            <person name="Dueholm M.S."/>
            <person name="Pronk J.T."/>
            <person name="Van Loosdrecht M.C.M."/>
        </authorList>
    </citation>
    <scope>NUCLEOTIDE SEQUENCE [LARGE SCALE GENOMIC DNA]</scope>
    <source>
        <strain evidence="11">GalUA</strain>
    </source>
</reference>
<keyword evidence="7" id="KW-0902">Two-component regulatory system</keyword>
<evidence type="ECO:0000259" key="9">
    <source>
        <dbReference type="PROSITE" id="PS50109"/>
    </source>
</evidence>
<dbReference type="EMBL" id="WAGX01000005">
    <property type="protein sequence ID" value="KAB1438780.1"/>
    <property type="molecule type" value="Genomic_DNA"/>
</dbReference>
<dbReference type="InterPro" id="IPR050640">
    <property type="entry name" value="Bact_2-comp_sensor_kinase"/>
</dbReference>
<protein>
    <recommendedName>
        <fullName evidence="3">histidine kinase</fullName>
        <ecNumber evidence="3">2.7.13.3</ecNumber>
    </recommendedName>
</protein>
<dbReference type="InterPro" id="IPR003660">
    <property type="entry name" value="HAMP_dom"/>
</dbReference>
<dbReference type="EC" id="2.7.13.3" evidence="3"/>
<evidence type="ECO:0000256" key="2">
    <source>
        <dbReference type="ARBA" id="ARBA00004370"/>
    </source>
</evidence>
<dbReference type="OrthoDB" id="9809348at2"/>
<keyword evidence="5" id="KW-0808">Transferase</keyword>
<keyword evidence="8" id="KW-1133">Transmembrane helix</keyword>
<dbReference type="PANTHER" id="PTHR34220:SF7">
    <property type="entry name" value="SENSOR HISTIDINE KINASE YPDA"/>
    <property type="match status" value="1"/>
</dbReference>
<evidence type="ECO:0000256" key="5">
    <source>
        <dbReference type="ARBA" id="ARBA00022679"/>
    </source>
</evidence>
<name>A0A7V7UCF6_9FIRM</name>
<dbReference type="Pfam" id="PF06580">
    <property type="entry name" value="His_kinase"/>
    <property type="match status" value="1"/>
</dbReference>
<dbReference type="AlphaFoldDB" id="A0A7V7UCF6"/>
<feature type="domain" description="HAMP" evidence="10">
    <location>
        <begin position="210"/>
        <end position="263"/>
    </location>
</feature>
<evidence type="ECO:0000256" key="8">
    <source>
        <dbReference type="SAM" id="Phobius"/>
    </source>
</evidence>
<dbReference type="GO" id="GO:0016020">
    <property type="term" value="C:membrane"/>
    <property type="evidence" value="ECO:0007669"/>
    <property type="project" value="UniProtKB-SubCell"/>
</dbReference>
<dbReference type="Proteomes" id="UP000461768">
    <property type="component" value="Unassembled WGS sequence"/>
</dbReference>
<evidence type="ECO:0000256" key="6">
    <source>
        <dbReference type="ARBA" id="ARBA00022777"/>
    </source>
</evidence>
<evidence type="ECO:0000256" key="4">
    <source>
        <dbReference type="ARBA" id="ARBA00022553"/>
    </source>
</evidence>
<dbReference type="PANTHER" id="PTHR34220">
    <property type="entry name" value="SENSOR HISTIDINE KINASE YPDA"/>
    <property type="match status" value="1"/>
</dbReference>
<comment type="subcellular location">
    <subcellularLocation>
        <location evidence="2">Membrane</location>
    </subcellularLocation>
</comment>
<feature type="domain" description="Histidine kinase" evidence="9">
    <location>
        <begin position="387"/>
        <end position="496"/>
    </location>
</feature>
<accession>A0A7V7UCF6</accession>
<dbReference type="Gene3D" id="6.10.340.10">
    <property type="match status" value="1"/>
</dbReference>
<comment type="caution">
    <text evidence="11">The sequence shown here is derived from an EMBL/GenBank/DDBJ whole genome shotgun (WGS) entry which is preliminary data.</text>
</comment>
<dbReference type="Pfam" id="PF00672">
    <property type="entry name" value="HAMP"/>
    <property type="match status" value="1"/>
</dbReference>
<gene>
    <name evidence="11" type="ORF">F7O84_14155</name>
</gene>
<reference evidence="11 12" key="1">
    <citation type="submission" date="2019-09" db="EMBL/GenBank/DDBJ databases">
        <authorList>
            <person name="Valk L.C."/>
        </authorList>
    </citation>
    <scope>NUCLEOTIDE SEQUENCE [LARGE SCALE GENOMIC DNA]</scope>
    <source>
        <strain evidence="11">GalUA</strain>
    </source>
</reference>
<evidence type="ECO:0000256" key="1">
    <source>
        <dbReference type="ARBA" id="ARBA00000085"/>
    </source>
</evidence>
<keyword evidence="8" id="KW-0472">Membrane</keyword>
<keyword evidence="12" id="KW-1185">Reference proteome</keyword>
<proteinExistence type="predicted"/>
<feature type="transmembrane region" description="Helical" evidence="8">
    <location>
        <begin position="188"/>
        <end position="208"/>
    </location>
</feature>
<evidence type="ECO:0000256" key="3">
    <source>
        <dbReference type="ARBA" id="ARBA00012438"/>
    </source>
</evidence>
<dbReference type="Gene3D" id="3.30.565.10">
    <property type="entry name" value="Histidine kinase-like ATPase, C-terminal domain"/>
    <property type="match status" value="1"/>
</dbReference>
<sequence length="507" mass="58788">MRKQPNKKIDIRFSIQTKLIAVFLFTSCILLAVNMIMNQNMNKMISEIDKVYISNVNLNELQSVLKQVQESMSEYLNTKSSDAMESYYKNEDKYIRLIGGLNEQIVNDDSKIIEKNIKNMSLNYLEVTDKTIEYKRGRNVEKYRVSYEQAAIIYDYINTYIYSLNNEQFKENTKNYQLLLSSLKYSEVINTGILIVIAIANIILILLFTREMINPIIKLAEAADQVAKGQFDIELVKVESKDEIGVVTKAFNQMVLSIQVYIEQIKKNIELQSSMKEKALIMENHLKDARLRYLQAQINPHFLFNTLNAGAQLAMLEGADRTYLYIQHMAEFFRYNVQNNKECVTLREEIELVDSYIYILNVRFSGEIKFVKKIDETYLDLKIPSMILQPIIENSINYGIRNIEWEGVIELLVFREDNHVCISIRDNGIGMSKELIEKIMNHRLKDKDISKDSNGVGLDNVINRLRLFFSCQDVIEITSVGKDMGTEVAIYVPIEGEKSNVQNYVSR</sequence>
<dbReference type="SMART" id="SM00304">
    <property type="entry name" value="HAMP"/>
    <property type="match status" value="1"/>
</dbReference>
<dbReference type="SUPFAM" id="SSF55874">
    <property type="entry name" value="ATPase domain of HSP90 chaperone/DNA topoisomerase II/histidine kinase"/>
    <property type="match status" value="1"/>
</dbReference>
<evidence type="ECO:0000313" key="11">
    <source>
        <dbReference type="EMBL" id="KAB1438780.1"/>
    </source>
</evidence>
<comment type="catalytic activity">
    <reaction evidence="1">
        <text>ATP + protein L-histidine = ADP + protein N-phospho-L-histidine.</text>
        <dbReference type="EC" id="2.7.13.3"/>
    </reaction>
</comment>
<keyword evidence="4" id="KW-0597">Phosphoprotein</keyword>
<dbReference type="SUPFAM" id="SSF158472">
    <property type="entry name" value="HAMP domain-like"/>
    <property type="match status" value="1"/>
</dbReference>
<dbReference type="PROSITE" id="PS50109">
    <property type="entry name" value="HIS_KIN"/>
    <property type="match status" value="1"/>
</dbReference>